<reference evidence="2" key="1">
    <citation type="submission" date="2021-12" db="EMBL/GenBank/DDBJ databases">
        <title>Convergent genome expansion in fungi linked to evolution of root-endophyte symbiosis.</title>
        <authorList>
            <consortium name="DOE Joint Genome Institute"/>
            <person name="Ke Y.-H."/>
            <person name="Bonito G."/>
            <person name="Liao H.-L."/>
            <person name="Looney B."/>
            <person name="Rojas-Flechas A."/>
            <person name="Nash J."/>
            <person name="Hameed K."/>
            <person name="Schadt C."/>
            <person name="Martin F."/>
            <person name="Crous P.W."/>
            <person name="Miettinen O."/>
            <person name="Magnuson J.K."/>
            <person name="Labbe J."/>
            <person name="Jacobson D."/>
            <person name="Doktycz M.J."/>
            <person name="Veneault-Fourrey C."/>
            <person name="Kuo A."/>
            <person name="Mondo S."/>
            <person name="Calhoun S."/>
            <person name="Riley R."/>
            <person name="Ohm R."/>
            <person name="LaButti K."/>
            <person name="Andreopoulos B."/>
            <person name="Pangilinan J."/>
            <person name="Nolan M."/>
            <person name="Tritt A."/>
            <person name="Clum A."/>
            <person name="Lipzen A."/>
            <person name="Daum C."/>
            <person name="Barry K."/>
            <person name="Grigoriev I.V."/>
            <person name="Vilgalys R."/>
        </authorList>
    </citation>
    <scope>NUCLEOTIDE SEQUENCE</scope>
    <source>
        <strain evidence="2">PMI_201</strain>
    </source>
</reference>
<dbReference type="GeneID" id="70245316"/>
<keyword evidence="3" id="KW-1185">Reference proteome</keyword>
<organism evidence="2 3">
    <name type="scientific">Talaromyces proteolyticus</name>
    <dbReference type="NCBI Taxonomy" id="1131652"/>
    <lineage>
        <taxon>Eukaryota</taxon>
        <taxon>Fungi</taxon>
        <taxon>Dikarya</taxon>
        <taxon>Ascomycota</taxon>
        <taxon>Pezizomycotina</taxon>
        <taxon>Eurotiomycetes</taxon>
        <taxon>Eurotiomycetidae</taxon>
        <taxon>Eurotiales</taxon>
        <taxon>Trichocomaceae</taxon>
        <taxon>Talaromyces</taxon>
        <taxon>Talaromyces sect. Bacilispori</taxon>
    </lineage>
</organism>
<dbReference type="EMBL" id="JAJTJA010000002">
    <property type="protein sequence ID" value="KAH8703088.1"/>
    <property type="molecule type" value="Genomic_DNA"/>
</dbReference>
<feature type="compositionally biased region" description="Basic and acidic residues" evidence="1">
    <location>
        <begin position="1"/>
        <end position="11"/>
    </location>
</feature>
<feature type="compositionally biased region" description="Polar residues" evidence="1">
    <location>
        <begin position="12"/>
        <end position="26"/>
    </location>
</feature>
<sequence length="269" mass="30501">MAEMARTKSKDLASQSFANHATTDSPKQIIPSGEGPFLMASQLTLDQIQHLLDFEYRPEADIHRWILEEDLEQGSEKEQAGLQGISILAKSRLQRLHDRDCKVLERAEEAADTLLIDRMIAHNQHDPLENIVIAKSDQIFFHSKNSQLEITGFPDRAVGIKTKKGEFFMLLVVRTATPVYFDDALTQLILFLYGSFDALCKLLPDQDKRKTFGFITDAVNFRFALIGPDRVLRLSKKLYWVKDEKVIAAYINYGVKNVLLAGCRATSEL</sequence>
<feature type="region of interest" description="Disordered" evidence="1">
    <location>
        <begin position="1"/>
        <end position="33"/>
    </location>
</feature>
<dbReference type="RefSeq" id="XP_046076106.1">
    <property type="nucleotide sequence ID" value="XM_046215029.1"/>
</dbReference>
<name>A0AAD4KYS6_9EURO</name>
<evidence type="ECO:0000256" key="1">
    <source>
        <dbReference type="SAM" id="MobiDB-lite"/>
    </source>
</evidence>
<gene>
    <name evidence="2" type="ORF">BGW36DRAFT_368798</name>
</gene>
<protein>
    <submittedName>
        <fullName evidence="2">Uncharacterized protein</fullName>
    </submittedName>
</protein>
<evidence type="ECO:0000313" key="2">
    <source>
        <dbReference type="EMBL" id="KAH8703088.1"/>
    </source>
</evidence>
<dbReference type="Proteomes" id="UP001201262">
    <property type="component" value="Unassembled WGS sequence"/>
</dbReference>
<comment type="caution">
    <text evidence="2">The sequence shown here is derived from an EMBL/GenBank/DDBJ whole genome shotgun (WGS) entry which is preliminary data.</text>
</comment>
<proteinExistence type="predicted"/>
<accession>A0AAD4KYS6</accession>
<dbReference type="AlphaFoldDB" id="A0AAD4KYS6"/>
<evidence type="ECO:0000313" key="3">
    <source>
        <dbReference type="Proteomes" id="UP001201262"/>
    </source>
</evidence>